<reference evidence="2 3" key="1">
    <citation type="submission" date="2020-04" db="EMBL/GenBank/DDBJ databases">
        <title>Novel Paenibacillus strain UniB2 isolated from commercial digestive syrup.</title>
        <authorList>
            <person name="Thorat V."/>
            <person name="Kirdat K."/>
            <person name="Tiwarekar B."/>
            <person name="Yadav A."/>
        </authorList>
    </citation>
    <scope>NUCLEOTIDE SEQUENCE [LARGE SCALE GENOMIC DNA]</scope>
    <source>
        <strain evidence="2 3">UniB2</strain>
    </source>
</reference>
<dbReference type="AlphaFoldDB" id="A0A6H2GT29"/>
<keyword evidence="1" id="KW-0472">Membrane</keyword>
<feature type="transmembrane region" description="Helical" evidence="1">
    <location>
        <begin position="43"/>
        <end position="63"/>
    </location>
</feature>
<accession>A0A6H2GT29</accession>
<evidence type="ECO:0000256" key="1">
    <source>
        <dbReference type="SAM" id="Phobius"/>
    </source>
</evidence>
<dbReference type="RefSeq" id="WP_168906229.1">
    <property type="nucleotide sequence ID" value="NZ_CP051428.1"/>
</dbReference>
<proteinExistence type="predicted"/>
<dbReference type="EMBL" id="CP051428">
    <property type="protein sequence ID" value="QJC50552.1"/>
    <property type="molecule type" value="Genomic_DNA"/>
</dbReference>
<protein>
    <submittedName>
        <fullName evidence="2">DUF5316 domain-containing protein</fullName>
    </submittedName>
</protein>
<dbReference type="InterPro" id="IPR035167">
    <property type="entry name" value="DUF5316"/>
</dbReference>
<evidence type="ECO:0000313" key="2">
    <source>
        <dbReference type="EMBL" id="QJC50552.1"/>
    </source>
</evidence>
<keyword evidence="1" id="KW-0812">Transmembrane</keyword>
<dbReference type="Proteomes" id="UP000502136">
    <property type="component" value="Chromosome"/>
</dbReference>
<evidence type="ECO:0000313" key="3">
    <source>
        <dbReference type="Proteomes" id="UP000502136"/>
    </source>
</evidence>
<keyword evidence="3" id="KW-1185">Reference proteome</keyword>
<keyword evidence="1" id="KW-1133">Transmembrane helix</keyword>
<sequence>MEKEVCFIKRITLVFLCAGLGLAAAAGAVGLVGGEASLVRASAWSGGVPLVLAMLFSGAFIGGDSRRVGTYADDGESLRRRNDWSARCLLLALPSLLLCAAVYFL</sequence>
<dbReference type="Pfam" id="PF17247">
    <property type="entry name" value="DUF5316"/>
    <property type="match status" value="1"/>
</dbReference>
<dbReference type="KEGG" id="palr:HGI30_02385"/>
<gene>
    <name evidence="2" type="ORF">HGI30_02385</name>
</gene>
<name>A0A6H2GT29_9BACL</name>
<organism evidence="2 3">
    <name type="scientific">Paenibacillus albicereus</name>
    <dbReference type="NCBI Taxonomy" id="2726185"/>
    <lineage>
        <taxon>Bacteria</taxon>
        <taxon>Bacillati</taxon>
        <taxon>Bacillota</taxon>
        <taxon>Bacilli</taxon>
        <taxon>Bacillales</taxon>
        <taxon>Paenibacillaceae</taxon>
        <taxon>Paenibacillus</taxon>
    </lineage>
</organism>
<feature type="transmembrane region" description="Helical" evidence="1">
    <location>
        <begin position="84"/>
        <end position="104"/>
    </location>
</feature>